<name>C5CHI1_KOSOT</name>
<evidence type="ECO:0000313" key="3">
    <source>
        <dbReference type="EMBL" id="ACR79736.1"/>
    </source>
</evidence>
<gene>
    <name evidence="3" type="ordered locus">Kole_1029</name>
</gene>
<feature type="transmembrane region" description="Helical" evidence="1">
    <location>
        <begin position="83"/>
        <end position="102"/>
    </location>
</feature>
<dbReference type="Proteomes" id="UP000002382">
    <property type="component" value="Chromosome"/>
</dbReference>
<accession>C5CHI1</accession>
<dbReference type="RefSeq" id="WP_015868397.1">
    <property type="nucleotide sequence ID" value="NC_012785.1"/>
</dbReference>
<feature type="transmembrane region" description="Helical" evidence="1">
    <location>
        <begin position="53"/>
        <end position="76"/>
    </location>
</feature>
<evidence type="ECO:0000256" key="1">
    <source>
        <dbReference type="SAM" id="Phobius"/>
    </source>
</evidence>
<dbReference type="eggNOG" id="COG3428">
    <property type="taxonomic scope" value="Bacteria"/>
</dbReference>
<proteinExistence type="predicted"/>
<organism evidence="3 4">
    <name type="scientific">Kosmotoga olearia (strain ATCC BAA-1733 / DSM 21960 / TBF 19.5.1)</name>
    <dbReference type="NCBI Taxonomy" id="521045"/>
    <lineage>
        <taxon>Bacteria</taxon>
        <taxon>Thermotogati</taxon>
        <taxon>Thermotogota</taxon>
        <taxon>Thermotogae</taxon>
        <taxon>Kosmotogales</taxon>
        <taxon>Kosmotogaceae</taxon>
        <taxon>Kosmotoga</taxon>
    </lineage>
</organism>
<keyword evidence="4" id="KW-1185">Reference proteome</keyword>
<feature type="transmembrane region" description="Helical" evidence="1">
    <location>
        <begin position="12"/>
        <end position="33"/>
    </location>
</feature>
<feature type="transmembrane region" description="Helical" evidence="1">
    <location>
        <begin position="114"/>
        <end position="134"/>
    </location>
</feature>
<keyword evidence="1" id="KW-0812">Transmembrane</keyword>
<dbReference type="Pfam" id="PF03703">
    <property type="entry name" value="bPH_2"/>
    <property type="match status" value="1"/>
</dbReference>
<sequence length="252" mass="28435">MEEITLKPTRRAFFVRYTIYLYYVIIGVLMLVFGNLHNPEGSRLGMLLNFGWLTTYLGLFGLWLLLTIIPGIILAFKRRTFLWFFWPAILNLVGWIISLLLGEKYPDHRLWIDNAPILLFLIIGIVALAIIDFYRMTFKYTITENSIEIKYGLFNANKHMVLLNHVTNVLLKRSFLERLIGVGHIIPVSSSGIGSGDKGVLGGVTADVGSKVSVGGFMGGISTEKEFVANPKNCIYGVSKPEKIFEELRSKL</sequence>
<feature type="domain" description="YdbS-like PH" evidence="2">
    <location>
        <begin position="137"/>
        <end position="186"/>
    </location>
</feature>
<reference evidence="3 4" key="1">
    <citation type="submission" date="2009-06" db="EMBL/GenBank/DDBJ databases">
        <title>Complete sequence of Thermotogales bacterium TBF 19.5.1.</title>
        <authorList>
            <consortium name="US DOE Joint Genome Institute"/>
            <person name="Lucas S."/>
            <person name="Copeland A."/>
            <person name="Lapidus A."/>
            <person name="Glavina del Rio T."/>
            <person name="Tice H."/>
            <person name="Bruce D."/>
            <person name="Goodwin L."/>
            <person name="Pitluck S."/>
            <person name="Chertkov O."/>
            <person name="Brettin T."/>
            <person name="Detter J.C."/>
            <person name="Han C."/>
            <person name="Schmutz J."/>
            <person name="Larimer F."/>
            <person name="Land M."/>
            <person name="Hauser L."/>
            <person name="Kyrpides N."/>
            <person name="Ovchinnikova G."/>
            <person name="Noll K."/>
        </authorList>
    </citation>
    <scope>NUCLEOTIDE SEQUENCE [LARGE SCALE GENOMIC DNA]</scope>
    <source>
        <strain evidence="4">ATCC BAA-1733 / DSM 21960 / TBF 19.5.1</strain>
    </source>
</reference>
<evidence type="ECO:0000259" key="2">
    <source>
        <dbReference type="Pfam" id="PF03703"/>
    </source>
</evidence>
<evidence type="ECO:0000313" key="4">
    <source>
        <dbReference type="Proteomes" id="UP000002382"/>
    </source>
</evidence>
<dbReference type="STRING" id="521045.Kole_1029"/>
<dbReference type="HOGENOM" id="CLU_1101741_0_0_0"/>
<keyword evidence="1" id="KW-1133">Transmembrane helix</keyword>
<protein>
    <submittedName>
        <fullName evidence="3">Membrane-flanked domain protein</fullName>
    </submittedName>
</protein>
<dbReference type="EMBL" id="CP001634">
    <property type="protein sequence ID" value="ACR79736.1"/>
    <property type="molecule type" value="Genomic_DNA"/>
</dbReference>
<keyword evidence="1" id="KW-0472">Membrane</keyword>
<reference evidence="3 4" key="2">
    <citation type="journal article" date="2011" name="J. Bacteriol.">
        <title>Genome Sequence of Kosmotoga olearia Strain TBF 19.5.1, a Thermophilic Bacterium with a Wide Growth Temperature Range, Isolated from the Troll B Oil Platform in the North Sea.</title>
        <authorList>
            <person name="Swithers K.S."/>
            <person name="Dipippo J.L."/>
            <person name="Bruce D.C."/>
            <person name="Detter C."/>
            <person name="Tapia R."/>
            <person name="Han S."/>
            <person name="Goodwin L.A."/>
            <person name="Han J."/>
            <person name="Woyke T."/>
            <person name="Pitluck S."/>
            <person name="Pennacchio L."/>
            <person name="Nolan M."/>
            <person name="Mikhailova N."/>
            <person name="Land M.L."/>
            <person name="Nesbo C.L."/>
            <person name="Gogarten J.P."/>
            <person name="Noll K.M."/>
        </authorList>
    </citation>
    <scope>NUCLEOTIDE SEQUENCE [LARGE SCALE GENOMIC DNA]</scope>
    <source>
        <strain evidence="4">ATCC BAA-1733 / DSM 21960 / TBF 19.5.1</strain>
    </source>
</reference>
<dbReference type="InterPro" id="IPR005182">
    <property type="entry name" value="YdbS-like_PH"/>
</dbReference>
<dbReference type="AlphaFoldDB" id="C5CHI1"/>
<dbReference type="KEGG" id="kol:Kole_1029"/>